<dbReference type="SUPFAM" id="SSF53474">
    <property type="entry name" value="alpha/beta-Hydrolases"/>
    <property type="match status" value="1"/>
</dbReference>
<dbReference type="InterPro" id="IPR029058">
    <property type="entry name" value="AB_hydrolase_fold"/>
</dbReference>
<dbReference type="AlphaFoldDB" id="X0TLQ3"/>
<gene>
    <name evidence="2" type="ORF">S01H1_11136</name>
</gene>
<dbReference type="InterPro" id="IPR003140">
    <property type="entry name" value="PLipase/COase/thioEstase"/>
</dbReference>
<comment type="caution">
    <text evidence="2">The sequence shown here is derived from an EMBL/GenBank/DDBJ whole genome shotgun (WGS) entry which is preliminary data.</text>
</comment>
<organism evidence="2">
    <name type="scientific">marine sediment metagenome</name>
    <dbReference type="NCBI Taxonomy" id="412755"/>
    <lineage>
        <taxon>unclassified sequences</taxon>
        <taxon>metagenomes</taxon>
        <taxon>ecological metagenomes</taxon>
    </lineage>
</organism>
<dbReference type="EMBL" id="BARS01005677">
    <property type="protein sequence ID" value="GAF77005.1"/>
    <property type="molecule type" value="Genomic_DNA"/>
</dbReference>
<evidence type="ECO:0000313" key="2">
    <source>
        <dbReference type="EMBL" id="GAF77005.1"/>
    </source>
</evidence>
<reference evidence="2" key="1">
    <citation type="journal article" date="2014" name="Front. Microbiol.">
        <title>High frequency of phylogenetically diverse reductive dehalogenase-homologous genes in deep subseafloor sedimentary metagenomes.</title>
        <authorList>
            <person name="Kawai M."/>
            <person name="Futagami T."/>
            <person name="Toyoda A."/>
            <person name="Takaki Y."/>
            <person name="Nishi S."/>
            <person name="Hori S."/>
            <person name="Arai W."/>
            <person name="Tsubouchi T."/>
            <person name="Morono Y."/>
            <person name="Uchiyama I."/>
            <person name="Ito T."/>
            <person name="Fujiyama A."/>
            <person name="Inagaki F."/>
            <person name="Takami H."/>
        </authorList>
    </citation>
    <scope>NUCLEOTIDE SEQUENCE</scope>
    <source>
        <strain evidence="2">Expedition CK06-06</strain>
    </source>
</reference>
<dbReference type="Pfam" id="PF02230">
    <property type="entry name" value="Abhydrolase_2"/>
    <property type="match status" value="1"/>
</dbReference>
<sequence>MAEKYIIDLVKIMSGKYKLNKIYILGFSQGAIFALRAGIKNPGIVNGIISLSGPGLLKDLKNPFSGEPISDWLPEKYIKNGNKLRVFIANGDKDKSTTVELGVRSRDILFKFGYDVTFMNFDGRHEIKSEVLVVVLKWLNK</sequence>
<evidence type="ECO:0000259" key="1">
    <source>
        <dbReference type="Pfam" id="PF02230"/>
    </source>
</evidence>
<accession>X0TLQ3</accession>
<dbReference type="GO" id="GO:0016787">
    <property type="term" value="F:hydrolase activity"/>
    <property type="evidence" value="ECO:0007669"/>
    <property type="project" value="InterPro"/>
</dbReference>
<feature type="domain" description="Phospholipase/carboxylesterase/thioesterase" evidence="1">
    <location>
        <begin position="17"/>
        <end position="141"/>
    </location>
</feature>
<protein>
    <recommendedName>
        <fullName evidence="1">Phospholipase/carboxylesterase/thioesterase domain-containing protein</fullName>
    </recommendedName>
</protein>
<dbReference type="Gene3D" id="3.40.50.1820">
    <property type="entry name" value="alpha/beta hydrolase"/>
    <property type="match status" value="1"/>
</dbReference>
<name>X0TLQ3_9ZZZZ</name>
<proteinExistence type="predicted"/>